<proteinExistence type="predicted"/>
<sequence length="567" mass="63447">MITRNLLLLVSLCLWEGHMGDTAIKIVRRRGVGGTHMLKLEENRVADQWDSSVDSNSMPMVTHRIPIGHDQGAGIVYHPKTPQNNAAMPSNTERQSLKPNPILQMKDDSVKKGESTQSESPNNRELVQENKLIKIRNSTKNASIPTKKGRMEKVFLLHQRPDLHSNTTRFKSLARSRVRPDLNVHTTGVPGSRHAIESTRKCNLTNSYGVLKLLSKENLVRIVNSQMRSVPNNFQSKSSRSRKRDLIDVDRSQMEALKLQKDMTVTQNHFALDNQTARPHIRLVTNPNLSPEQPVHTLPEVTPDSNVGNDNTETRGSESTDTWRNKHVTHPFSSVNDVSHTSERDVTFSLTDTPSMTKSLSSNVSSQTDAGPPSVFTQQSRGEGNRGVGIEDWHNEEQFNTVAPRQTILSPNGSEEPVDGAIEPVHSSHVLKLHPDPHWGVGQDRGSTGVMTVESQPGNGAGFVFQEAESDEEEEEVQGPAEGEGIRSRSRRSWIWNQFFVIEEYSGPEPVLIGRIRTCQCPPLYGWHFSRSLFKDLSVGLIYTLRATVIAWKHYQELSLNTICPGD</sequence>
<comment type="caution">
    <text evidence="1">The sequence shown here is derived from an EMBL/GenBank/DDBJ whole genome shotgun (WGS) entry which is preliminary data.</text>
</comment>
<reference evidence="1" key="1">
    <citation type="submission" date="2021-05" db="EMBL/GenBank/DDBJ databases">
        <authorList>
            <person name="Pan Q."/>
            <person name="Jouanno E."/>
            <person name="Zahm M."/>
            <person name="Klopp C."/>
            <person name="Cabau C."/>
            <person name="Louis A."/>
            <person name="Berthelot C."/>
            <person name="Parey E."/>
            <person name="Roest Crollius H."/>
            <person name="Montfort J."/>
            <person name="Robinson-Rechavi M."/>
            <person name="Bouchez O."/>
            <person name="Lampietro C."/>
            <person name="Lopez Roques C."/>
            <person name="Donnadieu C."/>
            <person name="Postlethwait J."/>
            <person name="Bobe J."/>
            <person name="Dillon D."/>
            <person name="Chandos A."/>
            <person name="von Hippel F."/>
            <person name="Guiguen Y."/>
        </authorList>
    </citation>
    <scope>NUCLEOTIDE SEQUENCE</scope>
    <source>
        <strain evidence="1">YG-Jan2019</strain>
    </source>
</reference>
<protein>
    <submittedName>
        <fullName evidence="1">Uncharacterized protein</fullName>
    </submittedName>
</protein>
<dbReference type="EMBL" id="CM055732">
    <property type="protein sequence ID" value="KAJ8011755.1"/>
    <property type="molecule type" value="Genomic_DNA"/>
</dbReference>
<name>A0ACC2H7T0_DALPE</name>
<organism evidence="1 2">
    <name type="scientific">Dallia pectoralis</name>
    <name type="common">Alaska blackfish</name>
    <dbReference type="NCBI Taxonomy" id="75939"/>
    <lineage>
        <taxon>Eukaryota</taxon>
        <taxon>Metazoa</taxon>
        <taxon>Chordata</taxon>
        <taxon>Craniata</taxon>
        <taxon>Vertebrata</taxon>
        <taxon>Euteleostomi</taxon>
        <taxon>Actinopterygii</taxon>
        <taxon>Neopterygii</taxon>
        <taxon>Teleostei</taxon>
        <taxon>Protacanthopterygii</taxon>
        <taxon>Esociformes</taxon>
        <taxon>Umbridae</taxon>
        <taxon>Dallia</taxon>
    </lineage>
</organism>
<evidence type="ECO:0000313" key="2">
    <source>
        <dbReference type="Proteomes" id="UP001157502"/>
    </source>
</evidence>
<keyword evidence="2" id="KW-1185">Reference proteome</keyword>
<gene>
    <name evidence="1" type="ORF">DPEC_G00061560</name>
</gene>
<dbReference type="Proteomes" id="UP001157502">
    <property type="component" value="Chromosome 5"/>
</dbReference>
<evidence type="ECO:0000313" key="1">
    <source>
        <dbReference type="EMBL" id="KAJ8011755.1"/>
    </source>
</evidence>
<accession>A0ACC2H7T0</accession>